<name>A0A165Z8P7_9AGAM</name>
<dbReference type="InterPro" id="IPR036291">
    <property type="entry name" value="NAD(P)-bd_dom_sf"/>
</dbReference>
<dbReference type="OrthoDB" id="542013at2759"/>
<evidence type="ECO:0000313" key="3">
    <source>
        <dbReference type="Proteomes" id="UP000076798"/>
    </source>
</evidence>
<keyword evidence="1" id="KW-0560">Oxidoreductase</keyword>
<dbReference type="Proteomes" id="UP000076798">
    <property type="component" value="Unassembled WGS sequence"/>
</dbReference>
<dbReference type="PANTHER" id="PTHR43157">
    <property type="entry name" value="PHOSPHATIDYLINOSITOL-GLYCAN BIOSYNTHESIS CLASS F PROTEIN-RELATED"/>
    <property type="match status" value="1"/>
</dbReference>
<dbReference type="SUPFAM" id="SSF51735">
    <property type="entry name" value="NAD(P)-binding Rossmann-fold domains"/>
    <property type="match status" value="1"/>
</dbReference>
<dbReference type="InterPro" id="IPR002347">
    <property type="entry name" value="SDR_fam"/>
</dbReference>
<accession>A0A165Z8P7</accession>
<proteinExistence type="predicted"/>
<evidence type="ECO:0000256" key="1">
    <source>
        <dbReference type="ARBA" id="ARBA00023002"/>
    </source>
</evidence>
<dbReference type="Gene3D" id="3.40.50.720">
    <property type="entry name" value="NAD(P)-binding Rossmann-like Domain"/>
    <property type="match status" value="1"/>
</dbReference>
<evidence type="ECO:0000313" key="2">
    <source>
        <dbReference type="EMBL" id="KZT34059.1"/>
    </source>
</evidence>
<keyword evidence="3" id="KW-1185">Reference proteome</keyword>
<dbReference type="EMBL" id="KV428202">
    <property type="protein sequence ID" value="KZT34059.1"/>
    <property type="molecule type" value="Genomic_DNA"/>
</dbReference>
<dbReference type="PANTHER" id="PTHR43157:SF31">
    <property type="entry name" value="PHOSPHATIDYLINOSITOL-GLYCAN BIOSYNTHESIS CLASS F PROTEIN"/>
    <property type="match status" value="1"/>
</dbReference>
<reference evidence="2 3" key="1">
    <citation type="journal article" date="2016" name="Mol. Biol. Evol.">
        <title>Comparative Genomics of Early-Diverging Mushroom-Forming Fungi Provides Insights into the Origins of Lignocellulose Decay Capabilities.</title>
        <authorList>
            <person name="Nagy L.G."/>
            <person name="Riley R."/>
            <person name="Tritt A."/>
            <person name="Adam C."/>
            <person name="Daum C."/>
            <person name="Floudas D."/>
            <person name="Sun H."/>
            <person name="Yadav J.S."/>
            <person name="Pangilinan J."/>
            <person name="Larsson K.H."/>
            <person name="Matsuura K."/>
            <person name="Barry K."/>
            <person name="Labutti K."/>
            <person name="Kuo R."/>
            <person name="Ohm R.A."/>
            <person name="Bhattacharya S.S."/>
            <person name="Shirouzu T."/>
            <person name="Yoshinaga Y."/>
            <person name="Martin F.M."/>
            <person name="Grigoriev I.V."/>
            <person name="Hibbett D.S."/>
        </authorList>
    </citation>
    <scope>NUCLEOTIDE SEQUENCE [LARGE SCALE GENOMIC DNA]</scope>
    <source>
        <strain evidence="2 3">HHB10207 ss-3</strain>
    </source>
</reference>
<dbReference type="AlphaFoldDB" id="A0A165Z8P7"/>
<protein>
    <submittedName>
        <fullName evidence="2">NAD(P)-binding protein</fullName>
    </submittedName>
</protein>
<dbReference type="GO" id="GO:0016491">
    <property type="term" value="F:oxidoreductase activity"/>
    <property type="evidence" value="ECO:0007669"/>
    <property type="project" value="UniProtKB-KW"/>
</dbReference>
<dbReference type="Pfam" id="PF00106">
    <property type="entry name" value="adh_short"/>
    <property type="match status" value="1"/>
</dbReference>
<organism evidence="2 3">
    <name type="scientific">Sistotremastrum suecicum HHB10207 ss-3</name>
    <dbReference type="NCBI Taxonomy" id="1314776"/>
    <lineage>
        <taxon>Eukaryota</taxon>
        <taxon>Fungi</taxon>
        <taxon>Dikarya</taxon>
        <taxon>Basidiomycota</taxon>
        <taxon>Agaricomycotina</taxon>
        <taxon>Agaricomycetes</taxon>
        <taxon>Sistotremastrales</taxon>
        <taxon>Sistotremastraceae</taxon>
        <taxon>Sistotremastrum</taxon>
    </lineage>
</organism>
<sequence>MARFSFLKLIRDQRSELPSIDELKKDLTGKTIIVVGANTGLGLEAARHFATMNPGRLILACRTAKTAEEAVQDIKTTTGCQTVEYWTLDLTSFASVSAFASRFEKEGGGKLDILVENAGIATNVYRATPDGYESSIQTNHLSTALLSLLLLPYLSKTPNSRVTIVTSEVHFFVSRLIEADSPKILDRLNEKEYSTSKVMAERYNVSKLLNVFYGRALAERLPAGTSITVDLVTPGICHSKISRNLHGSQKVVLGILKFFLARTTEVGSRTLVHAALAGDQETMQGKYLNKCNVEEVSDYVISEEGKIVQDRLWDETVGILRQKDGRVESVVRELLRSG</sequence>
<gene>
    <name evidence="2" type="ORF">SISSUDRAFT_1122503</name>
</gene>
<dbReference type="STRING" id="1314776.A0A165Z8P7"/>
<dbReference type="PRINTS" id="PR00081">
    <property type="entry name" value="GDHRDH"/>
</dbReference>